<dbReference type="InterPro" id="IPR050790">
    <property type="entry name" value="ExbB/TolQ_transport"/>
</dbReference>
<dbReference type="Proteomes" id="UP001457661">
    <property type="component" value="Unassembled WGS sequence"/>
</dbReference>
<dbReference type="EMBL" id="JBBMQX010000007">
    <property type="protein sequence ID" value="MEM5533024.1"/>
    <property type="molecule type" value="Genomic_DNA"/>
</dbReference>
<sequence length="445" mass="48639">MATNSIIKVFSATVLLLSANISFAASSDDAKQSILSDIKTAQRTLNKTQNSISKEQATLAKQIFTKQQSLSKLREQAAVNRRLADENTLSLDQLQTRLDTWQQQQQYQLNLLSRFVRQNTSNSAGNGSGNNNAANNQNELLSHVISQINNQEQALYPQFKKQSVVLSNGELSQANTLQIGPVAWFSTQTPKLMGLLNLDDESNALKVALVQSTSDDNPLDNTLKQNGVGSTLLTFDPSLTHLVTSQAQQESPLEHLEKGGLWAIPIILFACFALTIALLKAAQLLRLSKIKMHSQMQLQQFFKAENSNEFAGMQQQLFNLTLQSEKGQVRDDQLFNQLIHDKHKLDNFIGAIAVTAAVAPLLGLLGTVSGMIETFKMMTLFGSGDPEVVSGGIAQALITTELGLVVAIPALVLNALLSRKAKAYYSQLEGFALQLSQLEKGETNV</sequence>
<keyword evidence="3 7" id="KW-0812">Transmembrane</keyword>
<dbReference type="RefSeq" id="WP_342879771.1">
    <property type="nucleotide sequence ID" value="NZ_JBBMQX010000007.1"/>
</dbReference>
<proteinExistence type="inferred from homology"/>
<comment type="similarity">
    <text evidence="6">Belongs to the exbB/tolQ family.</text>
</comment>
<evidence type="ECO:0000256" key="3">
    <source>
        <dbReference type="ARBA" id="ARBA00022692"/>
    </source>
</evidence>
<organism evidence="10 11">
    <name type="scientific">Pseudoalteromonas arctica</name>
    <dbReference type="NCBI Taxonomy" id="394751"/>
    <lineage>
        <taxon>Bacteria</taxon>
        <taxon>Pseudomonadati</taxon>
        <taxon>Pseudomonadota</taxon>
        <taxon>Gammaproteobacteria</taxon>
        <taxon>Alteromonadales</taxon>
        <taxon>Pseudoalteromonadaceae</taxon>
        <taxon>Pseudoalteromonas</taxon>
    </lineage>
</organism>
<evidence type="ECO:0000259" key="9">
    <source>
        <dbReference type="Pfam" id="PF01618"/>
    </source>
</evidence>
<evidence type="ECO:0000256" key="8">
    <source>
        <dbReference type="SAM" id="SignalP"/>
    </source>
</evidence>
<evidence type="ECO:0000256" key="4">
    <source>
        <dbReference type="ARBA" id="ARBA00022989"/>
    </source>
</evidence>
<name>A0ABU9TH26_9GAMM</name>
<feature type="transmembrane region" description="Helical" evidence="7">
    <location>
        <begin position="392"/>
        <end position="417"/>
    </location>
</feature>
<evidence type="ECO:0000256" key="1">
    <source>
        <dbReference type="ARBA" id="ARBA00004651"/>
    </source>
</evidence>
<keyword evidence="4 7" id="KW-1133">Transmembrane helix</keyword>
<comment type="caution">
    <text evidence="10">The sequence shown here is derived from an EMBL/GenBank/DDBJ whole genome shotgun (WGS) entry which is preliminary data.</text>
</comment>
<gene>
    <name evidence="10" type="ORF">WNY57_11335</name>
</gene>
<accession>A0ABU9TH26</accession>
<evidence type="ECO:0000256" key="6">
    <source>
        <dbReference type="RuleBase" id="RU004057"/>
    </source>
</evidence>
<dbReference type="PANTHER" id="PTHR30625:SF11">
    <property type="entry name" value="MOTA_TOLQ_EXBB PROTON CHANNEL DOMAIN-CONTAINING PROTEIN"/>
    <property type="match status" value="1"/>
</dbReference>
<dbReference type="Pfam" id="PF01618">
    <property type="entry name" value="MotA_ExbB"/>
    <property type="match status" value="1"/>
</dbReference>
<feature type="domain" description="MotA/TolQ/ExbB proton channel" evidence="9">
    <location>
        <begin position="324"/>
        <end position="429"/>
    </location>
</feature>
<keyword evidence="5 7" id="KW-0472">Membrane</keyword>
<dbReference type="PANTHER" id="PTHR30625">
    <property type="entry name" value="PROTEIN TOLQ"/>
    <property type="match status" value="1"/>
</dbReference>
<dbReference type="InterPro" id="IPR002898">
    <property type="entry name" value="MotA_ExbB_proton_chnl"/>
</dbReference>
<protein>
    <submittedName>
        <fullName evidence="10">MotA/TolQ/ExbB proton channel family protein</fullName>
    </submittedName>
</protein>
<evidence type="ECO:0000256" key="7">
    <source>
        <dbReference type="SAM" id="Phobius"/>
    </source>
</evidence>
<keyword evidence="11" id="KW-1185">Reference proteome</keyword>
<evidence type="ECO:0000256" key="2">
    <source>
        <dbReference type="ARBA" id="ARBA00022475"/>
    </source>
</evidence>
<evidence type="ECO:0000313" key="11">
    <source>
        <dbReference type="Proteomes" id="UP001457661"/>
    </source>
</evidence>
<keyword evidence="8" id="KW-0732">Signal</keyword>
<reference evidence="10 11" key="1">
    <citation type="submission" date="2024-03" db="EMBL/GenBank/DDBJ databases">
        <title>Community enrichment and isolation of bacterial strains for fucoidan degradation.</title>
        <authorList>
            <person name="Sichert A."/>
        </authorList>
    </citation>
    <scope>NUCLEOTIDE SEQUENCE [LARGE SCALE GENOMIC DNA]</scope>
    <source>
        <strain evidence="10 11">AS26</strain>
    </source>
</reference>
<feature type="signal peptide" evidence="8">
    <location>
        <begin position="1"/>
        <end position="24"/>
    </location>
</feature>
<evidence type="ECO:0000313" key="10">
    <source>
        <dbReference type="EMBL" id="MEM5533024.1"/>
    </source>
</evidence>
<feature type="transmembrane region" description="Helical" evidence="7">
    <location>
        <begin position="261"/>
        <end position="282"/>
    </location>
</feature>
<keyword evidence="6" id="KW-0813">Transport</keyword>
<keyword evidence="2" id="KW-1003">Cell membrane</keyword>
<feature type="chain" id="PRO_5045688338" evidence="8">
    <location>
        <begin position="25"/>
        <end position="445"/>
    </location>
</feature>
<evidence type="ECO:0000256" key="5">
    <source>
        <dbReference type="ARBA" id="ARBA00023136"/>
    </source>
</evidence>
<keyword evidence="6" id="KW-0653">Protein transport</keyword>
<comment type="subcellular location">
    <subcellularLocation>
        <location evidence="1">Cell membrane</location>
        <topology evidence="1">Multi-pass membrane protein</topology>
    </subcellularLocation>
    <subcellularLocation>
        <location evidence="6">Membrane</location>
        <topology evidence="6">Multi-pass membrane protein</topology>
    </subcellularLocation>
</comment>
<feature type="transmembrane region" description="Helical" evidence="7">
    <location>
        <begin position="348"/>
        <end position="372"/>
    </location>
</feature>